<dbReference type="InterPro" id="IPR036873">
    <property type="entry name" value="Rhodanese-like_dom_sf"/>
</dbReference>
<comment type="caution">
    <text evidence="2">The sequence shown here is derived from an EMBL/GenBank/DDBJ whole genome shotgun (WGS) entry which is preliminary data.</text>
</comment>
<dbReference type="PANTHER" id="PTHR43031">
    <property type="entry name" value="FAD-DEPENDENT OXIDOREDUCTASE"/>
    <property type="match status" value="1"/>
</dbReference>
<dbReference type="InterPro" id="IPR001763">
    <property type="entry name" value="Rhodanese-like_dom"/>
</dbReference>
<proteinExistence type="predicted"/>
<dbReference type="AlphaFoldDB" id="A0A645GQQ0"/>
<dbReference type="SUPFAM" id="SSF52821">
    <property type="entry name" value="Rhodanese/Cell cycle control phosphatase"/>
    <property type="match status" value="1"/>
</dbReference>
<feature type="domain" description="Rhodanese" evidence="1">
    <location>
        <begin position="33"/>
        <end position="119"/>
    </location>
</feature>
<dbReference type="GO" id="GO:0004792">
    <property type="term" value="F:thiosulfate-cyanide sulfurtransferase activity"/>
    <property type="evidence" value="ECO:0007669"/>
    <property type="project" value="UniProtKB-EC"/>
</dbReference>
<keyword evidence="2" id="KW-0808">Transferase</keyword>
<dbReference type="EC" id="2.8.1.1" evidence="2"/>
<dbReference type="Pfam" id="PF00581">
    <property type="entry name" value="Rhodanese"/>
    <property type="match status" value="1"/>
</dbReference>
<organism evidence="2">
    <name type="scientific">bioreactor metagenome</name>
    <dbReference type="NCBI Taxonomy" id="1076179"/>
    <lineage>
        <taxon>unclassified sequences</taxon>
        <taxon>metagenomes</taxon>
        <taxon>ecological metagenomes</taxon>
    </lineage>
</organism>
<name>A0A645GQQ0_9ZZZZ</name>
<dbReference type="CDD" id="cd00158">
    <property type="entry name" value="RHOD"/>
    <property type="match status" value="1"/>
</dbReference>
<accession>A0A645GQQ0</accession>
<dbReference type="SMART" id="SM00450">
    <property type="entry name" value="RHOD"/>
    <property type="match status" value="1"/>
</dbReference>
<dbReference type="PROSITE" id="PS50206">
    <property type="entry name" value="RHODANESE_3"/>
    <property type="match status" value="1"/>
</dbReference>
<protein>
    <submittedName>
        <fullName evidence="2">Thiosulfate sulfurtransferase GlpE</fullName>
        <ecNumber evidence="2">2.8.1.1</ecNumber>
    </submittedName>
</protein>
<dbReference type="PANTHER" id="PTHR43031:SF1">
    <property type="entry name" value="PYRIDINE NUCLEOTIDE-DISULPHIDE OXIDOREDUCTASE"/>
    <property type="match status" value="1"/>
</dbReference>
<evidence type="ECO:0000313" key="2">
    <source>
        <dbReference type="EMBL" id="MPN28516.1"/>
    </source>
</evidence>
<dbReference type="Gene3D" id="3.40.250.10">
    <property type="entry name" value="Rhodanese-like domain"/>
    <property type="match status" value="1"/>
</dbReference>
<sequence>MKTIVEAVADYFQDLKEGCNNLISCEQLKEVMKKEEVYILDIRKPEDYEEEHLEGAVNIFWSEVGDHLNEIPKDKKVIVCCYSGQSAGQVVSLMRLLGYNACSLKGGMKCDLTYLPLEARCCDIKTESCEA</sequence>
<gene>
    <name evidence="2" type="primary">glpE_45</name>
    <name evidence="2" type="ORF">SDC9_175958</name>
</gene>
<evidence type="ECO:0000259" key="1">
    <source>
        <dbReference type="PROSITE" id="PS50206"/>
    </source>
</evidence>
<dbReference type="EMBL" id="VSSQ01078841">
    <property type="protein sequence ID" value="MPN28516.1"/>
    <property type="molecule type" value="Genomic_DNA"/>
</dbReference>
<reference evidence="2" key="1">
    <citation type="submission" date="2019-08" db="EMBL/GenBank/DDBJ databases">
        <authorList>
            <person name="Kucharzyk K."/>
            <person name="Murdoch R.W."/>
            <person name="Higgins S."/>
            <person name="Loffler F."/>
        </authorList>
    </citation>
    <scope>NUCLEOTIDE SEQUENCE</scope>
</reference>
<dbReference type="InterPro" id="IPR050229">
    <property type="entry name" value="GlpE_sulfurtransferase"/>
</dbReference>